<gene>
    <name evidence="12" type="primary">EDR1_1</name>
    <name evidence="12" type="ORF">CK203_003557</name>
</gene>
<evidence type="ECO:0000256" key="9">
    <source>
        <dbReference type="ARBA" id="ARBA00048679"/>
    </source>
</evidence>
<keyword evidence="6 12" id="KW-0418">Kinase</keyword>
<dbReference type="InterPro" id="IPR055164">
    <property type="entry name" value="EDR1/CTR1/ARMC3-like_pept-like"/>
</dbReference>
<dbReference type="FunFam" id="1.10.510.10:FF:000193">
    <property type="entry name" value="Serine/threonine-protein kinase CTR1"/>
    <property type="match status" value="1"/>
</dbReference>
<organism evidence="12 13">
    <name type="scientific">Vitis vinifera</name>
    <name type="common">Grape</name>
    <dbReference type="NCBI Taxonomy" id="29760"/>
    <lineage>
        <taxon>Eukaryota</taxon>
        <taxon>Viridiplantae</taxon>
        <taxon>Streptophyta</taxon>
        <taxon>Embryophyta</taxon>
        <taxon>Tracheophyta</taxon>
        <taxon>Spermatophyta</taxon>
        <taxon>Magnoliopsida</taxon>
        <taxon>eudicotyledons</taxon>
        <taxon>Gunneridae</taxon>
        <taxon>Pentapetalae</taxon>
        <taxon>rosids</taxon>
        <taxon>Vitales</taxon>
        <taxon>Vitaceae</taxon>
        <taxon>Viteae</taxon>
        <taxon>Vitis</taxon>
    </lineage>
</organism>
<name>A0A438K8H6_VITVI</name>
<comment type="catalytic activity">
    <reaction evidence="8">
        <text>L-threonyl-[protein] + ATP = O-phospho-L-threonyl-[protein] + ADP + H(+)</text>
        <dbReference type="Rhea" id="RHEA:46608"/>
        <dbReference type="Rhea" id="RHEA-COMP:11060"/>
        <dbReference type="Rhea" id="RHEA-COMP:11605"/>
        <dbReference type="ChEBI" id="CHEBI:15378"/>
        <dbReference type="ChEBI" id="CHEBI:30013"/>
        <dbReference type="ChEBI" id="CHEBI:30616"/>
        <dbReference type="ChEBI" id="CHEBI:61977"/>
        <dbReference type="ChEBI" id="CHEBI:456216"/>
        <dbReference type="EC" id="2.7.11.1"/>
    </reaction>
</comment>
<comment type="similarity">
    <text evidence="1">Belongs to the protein kinase superfamily. TKL Ser/Thr protein kinase family. RAF subfamily.</text>
</comment>
<dbReference type="FunFam" id="3.30.200.20:FF:000060">
    <property type="entry name" value="Serine/threonine-protein kinase isoform 1"/>
    <property type="match status" value="1"/>
</dbReference>
<reference evidence="12 13" key="1">
    <citation type="journal article" date="2018" name="PLoS Genet.">
        <title>Population sequencing reveals clonal diversity and ancestral inbreeding in the grapevine cultivar Chardonnay.</title>
        <authorList>
            <person name="Roach M.J."/>
            <person name="Johnson D.L."/>
            <person name="Bohlmann J."/>
            <person name="van Vuuren H.J."/>
            <person name="Jones S.J."/>
            <person name="Pretorius I.S."/>
            <person name="Schmidt S.A."/>
            <person name="Borneman A.R."/>
        </authorList>
    </citation>
    <scope>NUCLEOTIDE SEQUENCE [LARGE SCALE GENOMIC DNA]</scope>
    <source>
        <strain evidence="13">cv. Chardonnay</strain>
        <tissue evidence="12">Leaf</tissue>
    </source>
</reference>
<evidence type="ECO:0000256" key="4">
    <source>
        <dbReference type="ARBA" id="ARBA00022679"/>
    </source>
</evidence>
<dbReference type="InterPro" id="IPR017441">
    <property type="entry name" value="Protein_kinase_ATP_BS"/>
</dbReference>
<keyword evidence="5 10" id="KW-0547">Nucleotide-binding</keyword>
<feature type="binding site" evidence="10">
    <location>
        <position position="433"/>
    </location>
    <ligand>
        <name>ATP</name>
        <dbReference type="ChEBI" id="CHEBI:30616"/>
    </ligand>
</feature>
<dbReference type="PROSITE" id="PS00108">
    <property type="entry name" value="PROTEIN_KINASE_ST"/>
    <property type="match status" value="1"/>
</dbReference>
<feature type="domain" description="Protein kinase" evidence="11">
    <location>
        <begin position="405"/>
        <end position="665"/>
    </location>
</feature>
<keyword evidence="3" id="KW-0723">Serine/threonine-protein kinase</keyword>
<dbReference type="GO" id="GO:0006950">
    <property type="term" value="P:response to stress"/>
    <property type="evidence" value="ECO:0007669"/>
    <property type="project" value="UniProtKB-ARBA"/>
</dbReference>
<evidence type="ECO:0000256" key="3">
    <source>
        <dbReference type="ARBA" id="ARBA00022527"/>
    </source>
</evidence>
<evidence type="ECO:0000256" key="10">
    <source>
        <dbReference type="PROSITE-ProRule" id="PRU10141"/>
    </source>
</evidence>
<dbReference type="GO" id="GO:0004674">
    <property type="term" value="F:protein serine/threonine kinase activity"/>
    <property type="evidence" value="ECO:0007669"/>
    <property type="project" value="UniProtKB-KW"/>
</dbReference>
<accession>A0A438K8H6</accession>
<dbReference type="InterPro" id="IPR001245">
    <property type="entry name" value="Ser-Thr/Tyr_kinase_cat_dom"/>
</dbReference>
<dbReference type="CDD" id="cd13999">
    <property type="entry name" value="STKc_MAP3K-like"/>
    <property type="match status" value="1"/>
</dbReference>
<comment type="caution">
    <text evidence="12">The sequence shown here is derived from an EMBL/GenBank/DDBJ whole genome shotgun (WGS) entry which is preliminary data.</text>
</comment>
<comment type="catalytic activity">
    <reaction evidence="9">
        <text>L-seryl-[protein] + ATP = O-phospho-L-seryl-[protein] + ADP + H(+)</text>
        <dbReference type="Rhea" id="RHEA:17989"/>
        <dbReference type="Rhea" id="RHEA-COMP:9863"/>
        <dbReference type="Rhea" id="RHEA-COMP:11604"/>
        <dbReference type="ChEBI" id="CHEBI:15378"/>
        <dbReference type="ChEBI" id="CHEBI:29999"/>
        <dbReference type="ChEBI" id="CHEBI:30616"/>
        <dbReference type="ChEBI" id="CHEBI:83421"/>
        <dbReference type="ChEBI" id="CHEBI:456216"/>
        <dbReference type="EC" id="2.7.11.1"/>
    </reaction>
</comment>
<evidence type="ECO:0000313" key="13">
    <source>
        <dbReference type="Proteomes" id="UP000288805"/>
    </source>
</evidence>
<dbReference type="PROSITE" id="PS00107">
    <property type="entry name" value="PROTEIN_KINASE_ATP"/>
    <property type="match status" value="1"/>
</dbReference>
<dbReference type="EC" id="2.7.11.1" evidence="2"/>
<dbReference type="PRINTS" id="PR00109">
    <property type="entry name" value="TYRKINASE"/>
</dbReference>
<dbReference type="Pfam" id="PF07714">
    <property type="entry name" value="PK_Tyr_Ser-Thr"/>
    <property type="match status" value="1"/>
</dbReference>
<evidence type="ECO:0000256" key="6">
    <source>
        <dbReference type="ARBA" id="ARBA00022777"/>
    </source>
</evidence>
<dbReference type="GO" id="GO:0005524">
    <property type="term" value="F:ATP binding"/>
    <property type="evidence" value="ECO:0007669"/>
    <property type="project" value="UniProtKB-UniRule"/>
</dbReference>
<dbReference type="GO" id="GO:0010182">
    <property type="term" value="P:sugar mediated signaling pathway"/>
    <property type="evidence" value="ECO:0007669"/>
    <property type="project" value="UniProtKB-ARBA"/>
</dbReference>
<evidence type="ECO:0000256" key="2">
    <source>
        <dbReference type="ARBA" id="ARBA00012513"/>
    </source>
</evidence>
<dbReference type="AlphaFoldDB" id="A0A438K8H6"/>
<dbReference type="PROSITE" id="PS50011">
    <property type="entry name" value="PROTEIN_KINASE_DOM"/>
    <property type="match status" value="1"/>
</dbReference>
<dbReference type="SMART" id="SM00220">
    <property type="entry name" value="S_TKc"/>
    <property type="match status" value="1"/>
</dbReference>
<keyword evidence="4" id="KW-0808">Transferase</keyword>
<dbReference type="Gene3D" id="3.30.200.20">
    <property type="entry name" value="Phosphorylase Kinase, domain 1"/>
    <property type="match status" value="1"/>
</dbReference>
<dbReference type="Pfam" id="PF14381">
    <property type="entry name" value="EDR1_CTR1_ARMC3_pept"/>
    <property type="match status" value="1"/>
</dbReference>
<dbReference type="SUPFAM" id="SSF56112">
    <property type="entry name" value="Protein kinase-like (PK-like)"/>
    <property type="match status" value="1"/>
</dbReference>
<dbReference type="InterPro" id="IPR008271">
    <property type="entry name" value="Ser/Thr_kinase_AS"/>
</dbReference>
<dbReference type="InterPro" id="IPR000719">
    <property type="entry name" value="Prot_kinase_dom"/>
</dbReference>
<dbReference type="EMBL" id="QGNW01000013">
    <property type="protein sequence ID" value="RVX17510.1"/>
    <property type="molecule type" value="Genomic_DNA"/>
</dbReference>
<protein>
    <recommendedName>
        <fullName evidence="2">non-specific serine/threonine protein kinase</fullName>
        <ecNumber evidence="2">2.7.11.1</ecNumber>
    </recommendedName>
</protein>
<evidence type="ECO:0000313" key="12">
    <source>
        <dbReference type="EMBL" id="RVX17510.1"/>
    </source>
</evidence>
<dbReference type="PANTHER" id="PTHR44329">
    <property type="entry name" value="SERINE/THREONINE-PROTEIN KINASE TNNI3K-RELATED"/>
    <property type="match status" value="1"/>
</dbReference>
<evidence type="ECO:0000256" key="1">
    <source>
        <dbReference type="ARBA" id="ARBA00010507"/>
    </source>
</evidence>
<evidence type="ECO:0000256" key="8">
    <source>
        <dbReference type="ARBA" id="ARBA00047899"/>
    </source>
</evidence>
<evidence type="ECO:0000259" key="11">
    <source>
        <dbReference type="PROSITE" id="PS50011"/>
    </source>
</evidence>
<dbReference type="InterPro" id="IPR051681">
    <property type="entry name" value="Ser/Thr_Kinases-Pseudokinases"/>
</dbReference>
<evidence type="ECO:0000256" key="5">
    <source>
        <dbReference type="ARBA" id="ARBA00022741"/>
    </source>
</evidence>
<dbReference type="Gene3D" id="1.10.510.10">
    <property type="entry name" value="Transferase(Phosphotransferase) domain 1"/>
    <property type="match status" value="1"/>
</dbReference>
<dbReference type="Proteomes" id="UP000288805">
    <property type="component" value="Unassembled WGS sequence"/>
</dbReference>
<keyword evidence="7 10" id="KW-0067">ATP-binding</keyword>
<dbReference type="InterPro" id="IPR011009">
    <property type="entry name" value="Kinase-like_dom_sf"/>
</dbReference>
<proteinExistence type="inferred from homology"/>
<sequence length="677" mass="75605">MVVERMGGPVGDADEMLKRWTIRSYELRSSLNTIILPLGRLDIGLSRHRALLFKVLADRINLPCLLVKGSYYTGTDDGAINLIKIDNGSFNWHAMLVCWLFLLYSHSYVRSCTDVIEAARESLLVPEKGTGFSPNLDVVSKPGSSKSEEAPFIGIRSKGDDRSPVEKFETERFENEFGNLLPSLRKLCEGSSGTCGKASPAQKMKVKDVSKYVISAAKNPEFAQKLHAVLLESGASPPPDLFSDINSRGQVEQKVLEQIHMAKGKQVDHGVWYSPGEFLLNSEQPLMPSHQVETNVTNSDFSLPSDTTSEGFILIGAGANGMIRTNATGETCQRQPENALVSDGGPCFQDNIGRILSNIGTEKESALGLMETANGALHIPSNAHSEQINPMLAEVAEWEIPWEDLQIGERIGIGSYGEVYRADWNGTEVAVKKFLAQDFSGDALVQFRYEVEIMLRLRHPNVVLFMGAVTRPPNLSILTEFLPRGSLYRLLHRSNIQLDEKRRLRMALDVAKGMNYLHTSHPTIVHRDLKSPNLLVDKNWVVKVCDFGLSRLKHHTFLSSKSTAGTPEWMAPEVLRNEPSNEKCDVYSFGVILWELATLRIPWSGMNPMQVVGAVGFQDRRLEIPEEVDPMVAQIINDCWEVEPRKRPSFSQLMSRLKHLQHLVFERASSSRQAQVQ</sequence>
<dbReference type="PANTHER" id="PTHR44329:SF302">
    <property type="entry name" value="SERINE_THREONINE-PROTEIN KINASE SIS8-RELATED"/>
    <property type="match status" value="1"/>
</dbReference>
<evidence type="ECO:0000256" key="7">
    <source>
        <dbReference type="ARBA" id="ARBA00022840"/>
    </source>
</evidence>